<evidence type="ECO:0000313" key="2">
    <source>
        <dbReference type="Proteomes" id="UP001219956"/>
    </source>
</evidence>
<protein>
    <recommendedName>
        <fullName evidence="3">SLH domain-containing protein</fullName>
    </recommendedName>
</protein>
<evidence type="ECO:0008006" key="3">
    <source>
        <dbReference type="Google" id="ProtNLM"/>
    </source>
</evidence>
<name>A0ABT5IVG3_9NEIS</name>
<reference evidence="1 2" key="1">
    <citation type="submission" date="2023-01" db="EMBL/GenBank/DDBJ databases">
        <title>Novel species of the genus Vogesella isolated from rivers.</title>
        <authorList>
            <person name="Lu H."/>
        </authorList>
    </citation>
    <scope>NUCLEOTIDE SEQUENCE [LARGE SCALE GENOMIC DNA]</scope>
    <source>
        <strain evidence="1 2">DC21W</strain>
    </source>
</reference>
<evidence type="ECO:0000313" key="1">
    <source>
        <dbReference type="EMBL" id="MDC7716573.1"/>
    </source>
</evidence>
<sequence>MLGSGDRYDPANGYHYGYCFSFSKGERFTAWSSLVDSQTDYTVRNTRLDIEPAGTRLGDPARATPTDVARSHQRQAVKAAVFHGLMTSDEQGRFWLQQPVTRAKLANTLQMLPGGELHAKKTPGWMSGSDYFWPDAPCTKASGTRN</sequence>
<dbReference type="Proteomes" id="UP001219956">
    <property type="component" value="Unassembled WGS sequence"/>
</dbReference>
<keyword evidence="2" id="KW-1185">Reference proteome</keyword>
<gene>
    <name evidence="1" type="ORF">PQU95_05015</name>
</gene>
<proteinExistence type="predicted"/>
<comment type="caution">
    <text evidence="1">The sequence shown here is derived from an EMBL/GenBank/DDBJ whole genome shotgun (WGS) entry which is preliminary data.</text>
</comment>
<organism evidence="1 2">
    <name type="scientific">Vogesella aquatica</name>
    <dbReference type="NCBI Taxonomy" id="2984206"/>
    <lineage>
        <taxon>Bacteria</taxon>
        <taxon>Pseudomonadati</taxon>
        <taxon>Pseudomonadota</taxon>
        <taxon>Betaproteobacteria</taxon>
        <taxon>Neisseriales</taxon>
        <taxon>Chromobacteriaceae</taxon>
        <taxon>Vogesella</taxon>
    </lineage>
</organism>
<dbReference type="RefSeq" id="WP_272750968.1">
    <property type="nucleotide sequence ID" value="NZ_JAQQLF010000005.1"/>
</dbReference>
<accession>A0ABT5IVG3</accession>
<dbReference type="EMBL" id="JAQQLF010000005">
    <property type="protein sequence ID" value="MDC7716573.1"/>
    <property type="molecule type" value="Genomic_DNA"/>
</dbReference>